<dbReference type="PANTHER" id="PTHR47843:SF2">
    <property type="entry name" value="BTB DOMAIN-CONTAINING PROTEIN"/>
    <property type="match status" value="1"/>
</dbReference>
<evidence type="ECO:0000256" key="1">
    <source>
        <dbReference type="SAM" id="MobiDB-lite"/>
    </source>
</evidence>
<dbReference type="PROSITE" id="PS50097">
    <property type="entry name" value="BTB"/>
    <property type="match status" value="1"/>
</dbReference>
<dbReference type="AlphaFoldDB" id="A0A1L7WED8"/>
<dbReference type="PANTHER" id="PTHR47843">
    <property type="entry name" value="BTB DOMAIN-CONTAINING PROTEIN-RELATED"/>
    <property type="match status" value="1"/>
</dbReference>
<evidence type="ECO:0000313" key="4">
    <source>
        <dbReference type="Proteomes" id="UP000184330"/>
    </source>
</evidence>
<name>A0A1L7WED8_9HELO</name>
<reference evidence="3 4" key="1">
    <citation type="submission" date="2016-03" db="EMBL/GenBank/DDBJ databases">
        <authorList>
            <person name="Ploux O."/>
        </authorList>
    </citation>
    <scope>NUCLEOTIDE SEQUENCE [LARGE SCALE GENOMIC DNA]</scope>
    <source>
        <strain evidence="3 4">UAMH 11012</strain>
    </source>
</reference>
<dbReference type="InterPro" id="IPR011333">
    <property type="entry name" value="SKP1/BTB/POZ_sf"/>
</dbReference>
<feature type="domain" description="BTB" evidence="2">
    <location>
        <begin position="40"/>
        <end position="111"/>
    </location>
</feature>
<gene>
    <name evidence="3" type="ORF">PAC_01012</name>
</gene>
<evidence type="ECO:0000259" key="2">
    <source>
        <dbReference type="PROSITE" id="PS50097"/>
    </source>
</evidence>
<dbReference type="Gene3D" id="3.30.710.10">
    <property type="entry name" value="Potassium Channel Kv1.1, Chain A"/>
    <property type="match status" value="1"/>
</dbReference>
<dbReference type="Proteomes" id="UP000184330">
    <property type="component" value="Unassembled WGS sequence"/>
</dbReference>
<feature type="compositionally biased region" description="Basic and acidic residues" evidence="1">
    <location>
        <begin position="19"/>
        <end position="30"/>
    </location>
</feature>
<feature type="compositionally biased region" description="Low complexity" evidence="1">
    <location>
        <begin position="9"/>
        <end position="18"/>
    </location>
</feature>
<sequence length="286" mass="32364">MKHTPTHPRSSSSGLRSSNEPDHTAKKQKLDPPAFDEPSTLVTIRVGKDDDVETFLVHKEVVCRHSLVLKAAFDSGFIEGQTQTYELSHVNSETAKMLVQWLYAQEVTIKQLKQGWKYSEDKIHEAEADLEDTNLVNLWMPGEPPHKQQELTSLPDPLTTILSTVPQYAIFPVTRGQFPSKSINTSLSQAHLIPDFHHVLREDQFVIAIISNLGVERGNVEQEFKGEVHRMLIDLFRWHAQTEYCNDVSTEGASFPSSFVDQFIDMGWRSILCFGNVVHDSQGIVL</sequence>
<dbReference type="OrthoDB" id="194443at2759"/>
<organism evidence="3 4">
    <name type="scientific">Phialocephala subalpina</name>
    <dbReference type="NCBI Taxonomy" id="576137"/>
    <lineage>
        <taxon>Eukaryota</taxon>
        <taxon>Fungi</taxon>
        <taxon>Dikarya</taxon>
        <taxon>Ascomycota</taxon>
        <taxon>Pezizomycotina</taxon>
        <taxon>Leotiomycetes</taxon>
        <taxon>Helotiales</taxon>
        <taxon>Mollisiaceae</taxon>
        <taxon>Phialocephala</taxon>
        <taxon>Phialocephala fortinii species complex</taxon>
    </lineage>
</organism>
<evidence type="ECO:0000313" key="3">
    <source>
        <dbReference type="EMBL" id="CZR51137.1"/>
    </source>
</evidence>
<keyword evidence="4" id="KW-1185">Reference proteome</keyword>
<proteinExistence type="predicted"/>
<protein>
    <recommendedName>
        <fullName evidence="2">BTB domain-containing protein</fullName>
    </recommendedName>
</protein>
<feature type="region of interest" description="Disordered" evidence="1">
    <location>
        <begin position="1"/>
        <end position="38"/>
    </location>
</feature>
<dbReference type="EMBL" id="FJOG01000001">
    <property type="protein sequence ID" value="CZR51137.1"/>
    <property type="molecule type" value="Genomic_DNA"/>
</dbReference>
<dbReference type="SUPFAM" id="SSF54695">
    <property type="entry name" value="POZ domain"/>
    <property type="match status" value="1"/>
</dbReference>
<accession>A0A1L7WED8</accession>
<dbReference type="InterPro" id="IPR000210">
    <property type="entry name" value="BTB/POZ_dom"/>
</dbReference>
<dbReference type="Pfam" id="PF00651">
    <property type="entry name" value="BTB"/>
    <property type="match status" value="1"/>
</dbReference>